<reference evidence="2 3" key="1">
    <citation type="submission" date="2020-04" db="EMBL/GenBank/DDBJ databases">
        <authorList>
            <person name="De Canck E."/>
        </authorList>
    </citation>
    <scope>NUCLEOTIDE SEQUENCE [LARGE SCALE GENOMIC DNA]</scope>
    <source>
        <strain evidence="2 3">LMG 28138</strain>
    </source>
</reference>
<dbReference type="Proteomes" id="UP000494115">
    <property type="component" value="Unassembled WGS sequence"/>
</dbReference>
<dbReference type="Pfam" id="PF00378">
    <property type="entry name" value="ECH_1"/>
    <property type="match status" value="1"/>
</dbReference>
<organism evidence="2 3">
    <name type="scientific">Pararobbsia alpina</name>
    <dbReference type="NCBI Taxonomy" id="621374"/>
    <lineage>
        <taxon>Bacteria</taxon>
        <taxon>Pseudomonadati</taxon>
        <taxon>Pseudomonadota</taxon>
        <taxon>Betaproteobacteria</taxon>
        <taxon>Burkholderiales</taxon>
        <taxon>Burkholderiaceae</taxon>
        <taxon>Pararobbsia</taxon>
    </lineage>
</organism>
<evidence type="ECO:0000313" key="2">
    <source>
        <dbReference type="EMBL" id="CAB3788907.1"/>
    </source>
</evidence>
<comment type="similarity">
    <text evidence="1">Belongs to the enoyl-CoA hydratase/isomerase family.</text>
</comment>
<evidence type="ECO:0000256" key="1">
    <source>
        <dbReference type="ARBA" id="ARBA00005254"/>
    </source>
</evidence>
<evidence type="ECO:0000313" key="3">
    <source>
        <dbReference type="Proteomes" id="UP000494115"/>
    </source>
</evidence>
<dbReference type="EC" id="4.2.1.17" evidence="2"/>
<dbReference type="GO" id="GO:0004300">
    <property type="term" value="F:enoyl-CoA hydratase activity"/>
    <property type="evidence" value="ECO:0007669"/>
    <property type="project" value="UniProtKB-EC"/>
</dbReference>
<dbReference type="EMBL" id="CADIKM010000010">
    <property type="protein sequence ID" value="CAB3788907.1"/>
    <property type="molecule type" value="Genomic_DNA"/>
</dbReference>
<dbReference type="SUPFAM" id="SSF52096">
    <property type="entry name" value="ClpP/crotonase"/>
    <property type="match status" value="1"/>
</dbReference>
<protein>
    <submittedName>
        <fullName evidence="2">Enoyl-CoA-hydratase</fullName>
        <ecNumber evidence="2">4.2.1.17</ecNumber>
    </submittedName>
</protein>
<dbReference type="CDD" id="cd06558">
    <property type="entry name" value="crotonase-like"/>
    <property type="match status" value="1"/>
</dbReference>
<dbReference type="InterPro" id="IPR051683">
    <property type="entry name" value="Enoyl-CoA_Hydratase/Isomerase"/>
</dbReference>
<dbReference type="RefSeq" id="WP_175105254.1">
    <property type="nucleotide sequence ID" value="NZ_CADIKM010000010.1"/>
</dbReference>
<keyword evidence="3" id="KW-1185">Reference proteome</keyword>
<dbReference type="AlphaFoldDB" id="A0A6S7BJF0"/>
<dbReference type="PANTHER" id="PTHR42964">
    <property type="entry name" value="ENOYL-COA HYDRATASE"/>
    <property type="match status" value="1"/>
</dbReference>
<dbReference type="Gene3D" id="1.10.12.10">
    <property type="entry name" value="Lyase 2-enoyl-coa Hydratase, Chain A, domain 2"/>
    <property type="match status" value="1"/>
</dbReference>
<dbReference type="InterPro" id="IPR001753">
    <property type="entry name" value="Enoyl-CoA_hydra/iso"/>
</dbReference>
<dbReference type="InterPro" id="IPR029045">
    <property type="entry name" value="ClpP/crotonase-like_dom_sf"/>
</dbReference>
<keyword evidence="2" id="KW-0456">Lyase</keyword>
<dbReference type="PANTHER" id="PTHR42964:SF1">
    <property type="entry name" value="POLYKETIDE BIOSYNTHESIS ENOYL-COA HYDRATASE PKSH-RELATED"/>
    <property type="match status" value="1"/>
</dbReference>
<dbReference type="InterPro" id="IPR014748">
    <property type="entry name" value="Enoyl-CoA_hydra_C"/>
</dbReference>
<dbReference type="Gene3D" id="3.90.226.10">
    <property type="entry name" value="2-enoyl-CoA Hydratase, Chain A, domain 1"/>
    <property type="match status" value="1"/>
</dbReference>
<accession>A0A6S7BJF0</accession>
<name>A0A6S7BJF0_9BURK</name>
<gene>
    <name evidence="2" type="primary">dpgD</name>
    <name evidence="2" type="ORF">LMG28138_02703</name>
</gene>
<proteinExistence type="inferred from homology"/>
<dbReference type="GO" id="GO:0008300">
    <property type="term" value="P:isoprenoid catabolic process"/>
    <property type="evidence" value="ECO:0007669"/>
    <property type="project" value="TreeGrafter"/>
</dbReference>
<sequence length="273" mass="28828">MNASSPLLQRIKLERHAVARNAVIATVTLNRPALRNAFDDIAIVELTGAFRALSEDPQVRVVVLAAQGPAFCAGADLGYMQRMAGFSDAQNRADAMGLATMLNTIYSCSKPVIARVQGDAYAGGMGLVAAADIAIAAEGAQFCLSEARLGLLPATIAPYVIRAIGERAARRYFVSAERFDAAEALRLGLVHQLCPAETLDAVVDTIARAIAANGPQAVVECKQLVREIGGRAIDTDLLFDTAERIARVRGSDEGKAGIASFLGKYSPPWTAGE</sequence>